<comment type="catalytic activity">
    <reaction evidence="12">
        <text>K(+)(in) = K(+)(out)</text>
        <dbReference type="Rhea" id="RHEA:29463"/>
        <dbReference type="ChEBI" id="CHEBI:29103"/>
    </reaction>
</comment>
<evidence type="ECO:0000256" key="11">
    <source>
        <dbReference type="ARBA" id="ARBA00023303"/>
    </source>
</evidence>
<dbReference type="InterPro" id="IPR000014">
    <property type="entry name" value="PAS"/>
</dbReference>
<proteinExistence type="predicted"/>
<evidence type="ECO:0008006" key="19">
    <source>
        <dbReference type="Google" id="ProtNLM"/>
    </source>
</evidence>
<dbReference type="GO" id="GO:0034702">
    <property type="term" value="C:monoatomic ion channel complex"/>
    <property type="evidence" value="ECO:0007669"/>
    <property type="project" value="UniProtKB-KW"/>
</dbReference>
<evidence type="ECO:0000256" key="2">
    <source>
        <dbReference type="ARBA" id="ARBA00022448"/>
    </source>
</evidence>
<keyword evidence="18" id="KW-1185">Reference proteome</keyword>
<evidence type="ECO:0000259" key="16">
    <source>
        <dbReference type="PROSITE" id="PS50113"/>
    </source>
</evidence>
<evidence type="ECO:0000256" key="1">
    <source>
        <dbReference type="ARBA" id="ARBA00004141"/>
    </source>
</evidence>
<accession>A0AAV9RLS7</accession>
<evidence type="ECO:0000256" key="6">
    <source>
        <dbReference type="ARBA" id="ARBA00022882"/>
    </source>
</evidence>
<evidence type="ECO:0000256" key="7">
    <source>
        <dbReference type="ARBA" id="ARBA00022958"/>
    </source>
</evidence>
<feature type="chain" id="PRO_5043765540" description="Potassium voltage-gated channel subfamily H member 3" evidence="14">
    <location>
        <begin position="17"/>
        <end position="241"/>
    </location>
</feature>
<feature type="signal peptide" evidence="14">
    <location>
        <begin position="1"/>
        <end position="16"/>
    </location>
</feature>
<keyword evidence="4" id="KW-0812">Transmembrane</keyword>
<feature type="domain" description="PAC" evidence="16">
    <location>
        <begin position="91"/>
        <end position="143"/>
    </location>
</feature>
<keyword evidence="5" id="KW-0631">Potassium channel</keyword>
<sequence length="241" mass="26565">MAFMAAFLIKALFAWSTGLGGQQSSNFVLGNAQVQSLYPIVYCSDGFCELTGYARAELMQKSCACHFLYGPETSDRSTAQIQGALDDRREFKTELVFYKKEGTKFWCLLDIVPIKNEKGEVVLFLVSHKDITDKKMEQDPEQGPETGPGTYTAEGQLVPGPRRWSPSLQGGDRQTAPAQTSDGIARTRTTLAQTPIPHSNPVPNDPHPPSGEGTMNRRRVYLVQTSPEPSQDEIVISPNPK</sequence>
<evidence type="ECO:0000256" key="10">
    <source>
        <dbReference type="ARBA" id="ARBA00023136"/>
    </source>
</evidence>
<feature type="compositionally biased region" description="Polar residues" evidence="13">
    <location>
        <begin position="176"/>
        <end position="197"/>
    </location>
</feature>
<keyword evidence="3" id="KW-0633">Potassium transport</keyword>
<evidence type="ECO:0000256" key="8">
    <source>
        <dbReference type="ARBA" id="ARBA00022989"/>
    </source>
</evidence>
<name>A0AAV9RLS7_9TELE</name>
<dbReference type="Gene3D" id="3.30.450.20">
    <property type="entry name" value="PAS domain"/>
    <property type="match status" value="1"/>
</dbReference>
<dbReference type="Pfam" id="PF13426">
    <property type="entry name" value="PAS_9"/>
    <property type="match status" value="1"/>
</dbReference>
<evidence type="ECO:0000256" key="3">
    <source>
        <dbReference type="ARBA" id="ARBA00022538"/>
    </source>
</evidence>
<dbReference type="PROSITE" id="PS50113">
    <property type="entry name" value="PAC"/>
    <property type="match status" value="1"/>
</dbReference>
<evidence type="ECO:0000256" key="4">
    <source>
        <dbReference type="ARBA" id="ARBA00022692"/>
    </source>
</evidence>
<dbReference type="FunFam" id="3.30.450.20:FF:000001">
    <property type="entry name" value="Potassium voltage-gated channel subfamily H member 7"/>
    <property type="match status" value="1"/>
</dbReference>
<evidence type="ECO:0000256" key="12">
    <source>
        <dbReference type="ARBA" id="ARBA00034430"/>
    </source>
</evidence>
<evidence type="ECO:0000259" key="15">
    <source>
        <dbReference type="PROSITE" id="PS50112"/>
    </source>
</evidence>
<keyword evidence="11" id="KW-0407">Ion channel</keyword>
<feature type="region of interest" description="Disordered" evidence="13">
    <location>
        <begin position="134"/>
        <end position="241"/>
    </location>
</feature>
<dbReference type="PROSITE" id="PS50112">
    <property type="entry name" value="PAS"/>
    <property type="match status" value="1"/>
</dbReference>
<dbReference type="GO" id="GO:0005249">
    <property type="term" value="F:voltage-gated potassium channel activity"/>
    <property type="evidence" value="ECO:0007669"/>
    <property type="project" value="TreeGrafter"/>
</dbReference>
<dbReference type="SMART" id="SM00086">
    <property type="entry name" value="PAC"/>
    <property type="match status" value="1"/>
</dbReference>
<keyword evidence="2" id="KW-0813">Transport</keyword>
<evidence type="ECO:0000256" key="5">
    <source>
        <dbReference type="ARBA" id="ARBA00022826"/>
    </source>
</evidence>
<dbReference type="GO" id="GO:0042391">
    <property type="term" value="P:regulation of membrane potential"/>
    <property type="evidence" value="ECO:0007669"/>
    <property type="project" value="TreeGrafter"/>
</dbReference>
<keyword evidence="9" id="KW-0406">Ion transport</keyword>
<evidence type="ECO:0000256" key="9">
    <source>
        <dbReference type="ARBA" id="ARBA00023065"/>
    </source>
</evidence>
<reference evidence="17 18" key="1">
    <citation type="submission" date="2021-06" db="EMBL/GenBank/DDBJ databases">
        <authorList>
            <person name="Palmer J.M."/>
        </authorList>
    </citation>
    <scope>NUCLEOTIDE SEQUENCE [LARGE SCALE GENOMIC DNA]</scope>
    <source>
        <strain evidence="17 18">MEX-2019</strain>
        <tissue evidence="17">Muscle</tissue>
    </source>
</reference>
<dbReference type="AlphaFoldDB" id="A0AAV9RLS7"/>
<keyword evidence="10" id="KW-0472">Membrane</keyword>
<protein>
    <recommendedName>
        <fullName evidence="19">Potassium voltage-gated channel subfamily H member 3</fullName>
    </recommendedName>
</protein>
<keyword evidence="7" id="KW-0630">Potassium</keyword>
<dbReference type="EMBL" id="JAHHUM010001731">
    <property type="protein sequence ID" value="KAK5609953.1"/>
    <property type="molecule type" value="Genomic_DNA"/>
</dbReference>
<evidence type="ECO:0000313" key="18">
    <source>
        <dbReference type="Proteomes" id="UP001311232"/>
    </source>
</evidence>
<dbReference type="NCBIfam" id="TIGR00229">
    <property type="entry name" value="sensory_box"/>
    <property type="match status" value="1"/>
</dbReference>
<organism evidence="17 18">
    <name type="scientific">Crenichthys baileyi</name>
    <name type="common">White River springfish</name>
    <dbReference type="NCBI Taxonomy" id="28760"/>
    <lineage>
        <taxon>Eukaryota</taxon>
        <taxon>Metazoa</taxon>
        <taxon>Chordata</taxon>
        <taxon>Craniata</taxon>
        <taxon>Vertebrata</taxon>
        <taxon>Euteleostomi</taxon>
        <taxon>Actinopterygii</taxon>
        <taxon>Neopterygii</taxon>
        <taxon>Teleostei</taxon>
        <taxon>Neoteleostei</taxon>
        <taxon>Acanthomorphata</taxon>
        <taxon>Ovalentaria</taxon>
        <taxon>Atherinomorphae</taxon>
        <taxon>Cyprinodontiformes</taxon>
        <taxon>Goodeidae</taxon>
        <taxon>Crenichthys</taxon>
    </lineage>
</organism>
<comment type="subcellular location">
    <subcellularLocation>
        <location evidence="1">Membrane</location>
        <topology evidence="1">Multi-pass membrane protein</topology>
    </subcellularLocation>
</comment>
<dbReference type="Proteomes" id="UP001311232">
    <property type="component" value="Unassembled WGS sequence"/>
</dbReference>
<keyword evidence="8" id="KW-1133">Transmembrane helix</keyword>
<dbReference type="CDD" id="cd00130">
    <property type="entry name" value="PAS"/>
    <property type="match status" value="1"/>
</dbReference>
<feature type="domain" description="PAS" evidence="15">
    <location>
        <begin position="40"/>
        <end position="88"/>
    </location>
</feature>
<gene>
    <name evidence="17" type="ORF">CRENBAI_007759</name>
</gene>
<keyword evidence="6" id="KW-0851">Voltage-gated channel</keyword>
<dbReference type="SUPFAM" id="SSF55785">
    <property type="entry name" value="PYP-like sensor domain (PAS domain)"/>
    <property type="match status" value="1"/>
</dbReference>
<comment type="caution">
    <text evidence="17">The sequence shown here is derived from an EMBL/GenBank/DDBJ whole genome shotgun (WGS) entry which is preliminary data.</text>
</comment>
<evidence type="ECO:0000313" key="17">
    <source>
        <dbReference type="EMBL" id="KAK5609953.1"/>
    </source>
</evidence>
<dbReference type="PANTHER" id="PTHR10217">
    <property type="entry name" value="VOLTAGE AND LIGAND GATED POTASSIUM CHANNEL"/>
    <property type="match status" value="1"/>
</dbReference>
<dbReference type="InterPro" id="IPR001610">
    <property type="entry name" value="PAC"/>
</dbReference>
<feature type="compositionally biased region" description="Pro residues" evidence="13">
    <location>
        <begin position="198"/>
        <end position="209"/>
    </location>
</feature>
<dbReference type="InterPro" id="IPR035965">
    <property type="entry name" value="PAS-like_dom_sf"/>
</dbReference>
<evidence type="ECO:0000256" key="13">
    <source>
        <dbReference type="SAM" id="MobiDB-lite"/>
    </source>
</evidence>
<dbReference type="PANTHER" id="PTHR10217:SF641">
    <property type="entry name" value="POTASSIUM VOLTAGE-GATED CHANNEL SUBFAMILY H MEMBER 3 ISOFORM X1"/>
    <property type="match status" value="1"/>
</dbReference>
<dbReference type="GO" id="GO:0005886">
    <property type="term" value="C:plasma membrane"/>
    <property type="evidence" value="ECO:0007669"/>
    <property type="project" value="TreeGrafter"/>
</dbReference>
<evidence type="ECO:0000256" key="14">
    <source>
        <dbReference type="SAM" id="SignalP"/>
    </source>
</evidence>
<dbReference type="InterPro" id="IPR050818">
    <property type="entry name" value="KCNH_animal-type"/>
</dbReference>
<keyword evidence="14" id="KW-0732">Signal</keyword>
<dbReference type="InterPro" id="IPR000700">
    <property type="entry name" value="PAS-assoc_C"/>
</dbReference>